<dbReference type="SUPFAM" id="SSF52096">
    <property type="entry name" value="ClpP/crotonase"/>
    <property type="match status" value="1"/>
</dbReference>
<keyword evidence="4 5" id="KW-0472">Membrane</keyword>
<comment type="caution">
    <text evidence="9">The sequence shown here is derived from an EMBL/GenBank/DDBJ whole genome shotgun (WGS) entry which is preliminary data.</text>
</comment>
<evidence type="ECO:0000259" key="6">
    <source>
        <dbReference type="Pfam" id="PF01957"/>
    </source>
</evidence>
<dbReference type="Pfam" id="PF24961">
    <property type="entry name" value="NfeD_membrane"/>
    <property type="match status" value="1"/>
</dbReference>
<dbReference type="InterPro" id="IPR052165">
    <property type="entry name" value="Membrane_assoc_protease"/>
</dbReference>
<evidence type="ECO:0000256" key="5">
    <source>
        <dbReference type="SAM" id="Phobius"/>
    </source>
</evidence>
<dbReference type="Gene3D" id="2.40.50.140">
    <property type="entry name" value="Nucleic acid-binding proteins"/>
    <property type="match status" value="1"/>
</dbReference>
<keyword evidence="2 5" id="KW-0812">Transmembrane</keyword>
<reference evidence="9 10" key="1">
    <citation type="submission" date="2024-04" db="EMBL/GenBank/DDBJ databases">
        <authorList>
            <person name="Abashina T."/>
            <person name="Shaikin A."/>
        </authorList>
    </citation>
    <scope>NUCLEOTIDE SEQUENCE [LARGE SCALE GENOMIC DNA]</scope>
    <source>
        <strain evidence="9 10">AAFK</strain>
    </source>
</reference>
<dbReference type="Pfam" id="PF01957">
    <property type="entry name" value="NfeD"/>
    <property type="match status" value="1"/>
</dbReference>
<dbReference type="CDD" id="cd07020">
    <property type="entry name" value="Clp_protease_NfeD_1"/>
    <property type="match status" value="1"/>
</dbReference>
<dbReference type="InterPro" id="IPR056738">
    <property type="entry name" value="NfeD1b_N"/>
</dbReference>
<evidence type="ECO:0000256" key="4">
    <source>
        <dbReference type="ARBA" id="ARBA00023136"/>
    </source>
</evidence>
<dbReference type="SUPFAM" id="SSF141322">
    <property type="entry name" value="NfeD domain-like"/>
    <property type="match status" value="1"/>
</dbReference>
<name>A0ABU9DAB3_9PROT</name>
<sequence length="463" mass="48683">MIQYGASGPDIGKCQAARPFLITLLPVLAFLFAWFAGAGIAQAQSAPVLVMRIEGAIGPATDQYVGQGLARAQETNAQLVLIELDTPGGLDTSMRAIISRILASPVPVAVYVTPAGARAASAGTYILYAAHIAAMTPGTHLGAATPVQFGGGGEKQPTDEAGAPDAMERKQLNDAIAYIRSLAQLRERNADWAERAVREAATLTAEQALQLRVIDRLAPNTKALLRQLDGQTVRTTTGTHTLALRDAPVQTQMPDWRNRLLATITDPNIAYILMLIGVYGIIFELASPGFVLPGVLGAISLLLALFAFQVLPVNYTGLALMFLGLMFIAAEAFVPSFGALGLGGLVAFVLGSVMLMDSEIPGFGISWLLIATAALASAAVIFGIAVLALKARQRPVVTGVEGLVGGEAEALEDFIGEGWVHADGETWQARSTQAVRKGDRLRITALHGLTLSVEPIRDAASLS</sequence>
<comment type="subcellular location">
    <subcellularLocation>
        <location evidence="1">Membrane</location>
        <topology evidence="1">Multi-pass membrane protein</topology>
    </subcellularLocation>
</comment>
<dbReference type="Pfam" id="PF25145">
    <property type="entry name" value="NfeD1b_N"/>
    <property type="match status" value="1"/>
</dbReference>
<keyword evidence="3 5" id="KW-1133">Transmembrane helix</keyword>
<organism evidence="9 10">
    <name type="scientific">Thermithiobacillus plumbiphilus</name>
    <dbReference type="NCBI Taxonomy" id="1729899"/>
    <lineage>
        <taxon>Bacteria</taxon>
        <taxon>Pseudomonadati</taxon>
        <taxon>Pseudomonadota</taxon>
        <taxon>Acidithiobacillia</taxon>
        <taxon>Acidithiobacillales</taxon>
        <taxon>Thermithiobacillaceae</taxon>
        <taxon>Thermithiobacillus</taxon>
    </lineage>
</organism>
<dbReference type="PANTHER" id="PTHR33507:SF4">
    <property type="entry name" value="NODULATION COMPETITIVENESS PROTEIN NFED"/>
    <property type="match status" value="1"/>
</dbReference>
<evidence type="ECO:0000256" key="2">
    <source>
        <dbReference type="ARBA" id="ARBA00022692"/>
    </source>
</evidence>
<feature type="transmembrane region" description="Helical" evidence="5">
    <location>
        <begin position="365"/>
        <end position="389"/>
    </location>
</feature>
<dbReference type="RefSeq" id="WP_341371516.1">
    <property type="nucleotide sequence ID" value="NZ_JBBPCO010000012.1"/>
</dbReference>
<feature type="domain" description="NfeD1b N-terminal" evidence="8">
    <location>
        <begin position="48"/>
        <end position="229"/>
    </location>
</feature>
<dbReference type="InterPro" id="IPR056739">
    <property type="entry name" value="NfeD_membrane"/>
</dbReference>
<evidence type="ECO:0000256" key="3">
    <source>
        <dbReference type="ARBA" id="ARBA00022989"/>
    </source>
</evidence>
<gene>
    <name evidence="9" type="ORF">WOB96_11895</name>
</gene>
<feature type="transmembrane region" description="Helical" evidence="5">
    <location>
        <begin position="260"/>
        <end position="283"/>
    </location>
</feature>
<dbReference type="InterPro" id="IPR012340">
    <property type="entry name" value="NA-bd_OB-fold"/>
</dbReference>
<feature type="transmembrane region" description="Helical" evidence="5">
    <location>
        <begin position="20"/>
        <end position="41"/>
    </location>
</feature>
<evidence type="ECO:0000313" key="9">
    <source>
        <dbReference type="EMBL" id="MEK8090460.1"/>
    </source>
</evidence>
<dbReference type="EMBL" id="JBBPCO010000012">
    <property type="protein sequence ID" value="MEK8090460.1"/>
    <property type="molecule type" value="Genomic_DNA"/>
</dbReference>
<dbReference type="InterPro" id="IPR029045">
    <property type="entry name" value="ClpP/crotonase-like_dom_sf"/>
</dbReference>
<evidence type="ECO:0000259" key="8">
    <source>
        <dbReference type="Pfam" id="PF25145"/>
    </source>
</evidence>
<protein>
    <submittedName>
        <fullName evidence="9">Nodulation protein NfeD</fullName>
    </submittedName>
</protein>
<keyword evidence="10" id="KW-1185">Reference proteome</keyword>
<accession>A0ABU9DAB3</accession>
<feature type="domain" description="NfeD-like C-terminal" evidence="6">
    <location>
        <begin position="400"/>
        <end position="455"/>
    </location>
</feature>
<dbReference type="Gene3D" id="3.90.226.10">
    <property type="entry name" value="2-enoyl-CoA Hydratase, Chain A, domain 1"/>
    <property type="match status" value="1"/>
</dbReference>
<evidence type="ECO:0000313" key="10">
    <source>
        <dbReference type="Proteomes" id="UP001446205"/>
    </source>
</evidence>
<evidence type="ECO:0000259" key="7">
    <source>
        <dbReference type="Pfam" id="PF24961"/>
    </source>
</evidence>
<proteinExistence type="predicted"/>
<dbReference type="InterPro" id="IPR002810">
    <property type="entry name" value="NfeD-like_C"/>
</dbReference>
<dbReference type="PANTHER" id="PTHR33507">
    <property type="entry name" value="INNER MEMBRANE PROTEIN YBBJ"/>
    <property type="match status" value="1"/>
</dbReference>
<feature type="transmembrane region" description="Helical" evidence="5">
    <location>
        <begin position="320"/>
        <end position="353"/>
    </location>
</feature>
<dbReference type="Proteomes" id="UP001446205">
    <property type="component" value="Unassembled WGS sequence"/>
</dbReference>
<feature type="domain" description="NfeD integral membrane" evidence="7">
    <location>
        <begin position="268"/>
        <end position="382"/>
    </location>
</feature>
<evidence type="ECO:0000256" key="1">
    <source>
        <dbReference type="ARBA" id="ARBA00004141"/>
    </source>
</evidence>